<dbReference type="RefSeq" id="WP_072936201.1">
    <property type="nucleotide sequence ID" value="NZ_FQUG01000009.1"/>
</dbReference>
<evidence type="ECO:0000313" key="5">
    <source>
        <dbReference type="EMBL" id="SHF20624.1"/>
    </source>
</evidence>
<dbReference type="CDD" id="cd00845">
    <property type="entry name" value="MPP_UshA_N_like"/>
    <property type="match status" value="1"/>
</dbReference>
<feature type="domain" description="Calcineurin-like phosphoesterase" evidence="3">
    <location>
        <begin position="28"/>
        <end position="243"/>
    </location>
</feature>
<dbReference type="GO" id="GO:0000166">
    <property type="term" value="F:nucleotide binding"/>
    <property type="evidence" value="ECO:0007669"/>
    <property type="project" value="UniProtKB-KW"/>
</dbReference>
<protein>
    <submittedName>
        <fullName evidence="5">2',3'-cyclic-nucleotide 2'-phosphodiesterase/5'-or 3'-nucleotidase, 5'-nucleotidase family</fullName>
    </submittedName>
</protein>
<proteinExistence type="inferred from homology"/>
<dbReference type="PANTHER" id="PTHR11575:SF24">
    <property type="entry name" value="5'-NUCLEOTIDASE"/>
    <property type="match status" value="1"/>
</dbReference>
<gene>
    <name evidence="5" type="ORF">SAMN02745190_02081</name>
</gene>
<dbReference type="SUPFAM" id="SSF55816">
    <property type="entry name" value="5'-nucleotidase (syn. UDP-sugar hydrolase), C-terminal domain"/>
    <property type="match status" value="1"/>
</dbReference>
<dbReference type="EMBL" id="FQUG01000009">
    <property type="protein sequence ID" value="SHF20624.1"/>
    <property type="molecule type" value="Genomic_DNA"/>
</dbReference>
<evidence type="ECO:0000259" key="4">
    <source>
        <dbReference type="Pfam" id="PF02872"/>
    </source>
</evidence>
<sequence length="520" mass="56605">MKRRLAAGFSFVLVLLLFAVPAFAAEVTFYHTNDIHARVEAGDDYGKSVGLAEIAAVVKEGKKHKTALWLDAGDLIHGMPRINITKGEAMVPILNEAGMDVTVPGNHDFNYGFAQLHKISKEFKFPVLSANIAMKETPEGQTERALPFRPYEIFKLKNGVTVGVFGLTTPETQYKTNPKNVTEVEFLDPVKCARAMVSMLRPSCDIVVAVMHMGVDLGSEIKSETIAREVPGIDVIVDGHSHTRLPEGELVNQTLIVQTGWHDYCLGEVTVKVEDHKVVSKKARLIEAEEMKKIAPQPDKAVTDTLKRLNAESDKLMNEVVAHSGRELTAERDIVRSREAELGNFYADAFRATAKTDIAAINGGCLREKLPKGDVTRGNLMEITPFGNTLKAIRIKGAVVRAMVEHSVSQVPGNFGGFLDFSGLTFSFDPSKAPGERVQDILVGEEPLDPMKDYTFATVDYLCDGGDDYSMLVGAPVVGEFDTVESVVADYMNSGAEVGADMGRITVLGKEAATDSKEAA</sequence>
<evidence type="ECO:0000313" key="6">
    <source>
        <dbReference type="Proteomes" id="UP000184404"/>
    </source>
</evidence>
<keyword evidence="1 2" id="KW-0732">Signal</keyword>
<dbReference type="Gene3D" id="3.90.780.10">
    <property type="entry name" value="5'-Nucleotidase, C-terminal domain"/>
    <property type="match status" value="1"/>
</dbReference>
<keyword evidence="6" id="KW-1185">Reference proteome</keyword>
<dbReference type="AlphaFoldDB" id="A0A1M4ZRJ7"/>
<dbReference type="GO" id="GO:0016787">
    <property type="term" value="F:hydrolase activity"/>
    <property type="evidence" value="ECO:0007669"/>
    <property type="project" value="UniProtKB-KW"/>
</dbReference>
<dbReference type="Pfam" id="PF02872">
    <property type="entry name" value="5_nucleotid_C"/>
    <property type="match status" value="1"/>
</dbReference>
<comment type="similarity">
    <text evidence="2">Belongs to the 5'-nucleotidase family.</text>
</comment>
<dbReference type="InterPro" id="IPR006179">
    <property type="entry name" value="5_nucleotidase/apyrase"/>
</dbReference>
<feature type="domain" description="5'-Nucleotidase C-terminal" evidence="4">
    <location>
        <begin position="330"/>
        <end position="473"/>
    </location>
</feature>
<reference evidence="5 6" key="1">
    <citation type="submission" date="2016-11" db="EMBL/GenBank/DDBJ databases">
        <authorList>
            <person name="Jaros S."/>
            <person name="Januszkiewicz K."/>
            <person name="Wedrychowicz H."/>
        </authorList>
    </citation>
    <scope>NUCLEOTIDE SEQUENCE [LARGE SCALE GENOMIC DNA]</scope>
    <source>
        <strain evidence="5 6">DSM 10502</strain>
    </source>
</reference>
<dbReference type="InterPro" id="IPR004843">
    <property type="entry name" value="Calcineurin-like_PHP"/>
</dbReference>
<feature type="chain" id="PRO_5011816575" evidence="2">
    <location>
        <begin position="25"/>
        <end position="520"/>
    </location>
</feature>
<dbReference type="PRINTS" id="PR01607">
    <property type="entry name" value="APYRASEFAMLY"/>
</dbReference>
<keyword evidence="2" id="KW-0378">Hydrolase</keyword>
<evidence type="ECO:0000259" key="3">
    <source>
        <dbReference type="Pfam" id="PF00149"/>
    </source>
</evidence>
<dbReference type="InterPro" id="IPR029052">
    <property type="entry name" value="Metallo-depent_PP-like"/>
</dbReference>
<dbReference type="InterPro" id="IPR008334">
    <property type="entry name" value="5'-Nucleotdase_C"/>
</dbReference>
<dbReference type="Gene3D" id="3.60.21.10">
    <property type="match status" value="1"/>
</dbReference>
<dbReference type="Pfam" id="PF00149">
    <property type="entry name" value="Metallophos"/>
    <property type="match status" value="1"/>
</dbReference>
<evidence type="ECO:0000256" key="2">
    <source>
        <dbReference type="RuleBase" id="RU362119"/>
    </source>
</evidence>
<dbReference type="STRING" id="1123243.SAMN02745190_02081"/>
<dbReference type="GO" id="GO:0009166">
    <property type="term" value="P:nucleotide catabolic process"/>
    <property type="evidence" value="ECO:0007669"/>
    <property type="project" value="InterPro"/>
</dbReference>
<name>A0A1M4ZRJ7_9FIRM</name>
<dbReference type="PANTHER" id="PTHR11575">
    <property type="entry name" value="5'-NUCLEOTIDASE-RELATED"/>
    <property type="match status" value="1"/>
</dbReference>
<dbReference type="OrthoDB" id="7820733at2"/>
<organism evidence="5 6">
    <name type="scientific">Schwartzia succinivorans DSM 10502</name>
    <dbReference type="NCBI Taxonomy" id="1123243"/>
    <lineage>
        <taxon>Bacteria</taxon>
        <taxon>Bacillati</taxon>
        <taxon>Bacillota</taxon>
        <taxon>Negativicutes</taxon>
        <taxon>Selenomonadales</taxon>
        <taxon>Selenomonadaceae</taxon>
        <taxon>Schwartzia</taxon>
    </lineage>
</organism>
<dbReference type="SUPFAM" id="SSF56300">
    <property type="entry name" value="Metallo-dependent phosphatases"/>
    <property type="match status" value="1"/>
</dbReference>
<keyword evidence="2" id="KW-0547">Nucleotide-binding</keyword>
<feature type="signal peptide" evidence="2">
    <location>
        <begin position="1"/>
        <end position="24"/>
    </location>
</feature>
<dbReference type="InterPro" id="IPR036907">
    <property type="entry name" value="5'-Nucleotdase_C_sf"/>
</dbReference>
<accession>A0A1M4ZRJ7</accession>
<dbReference type="Proteomes" id="UP000184404">
    <property type="component" value="Unassembled WGS sequence"/>
</dbReference>
<evidence type="ECO:0000256" key="1">
    <source>
        <dbReference type="ARBA" id="ARBA00022729"/>
    </source>
</evidence>